<dbReference type="InterPro" id="IPR011989">
    <property type="entry name" value="ARM-like"/>
</dbReference>
<dbReference type="InterPro" id="IPR029347">
    <property type="entry name" value="Raptor_N"/>
</dbReference>
<protein>
    <recommendedName>
        <fullName evidence="6">Raptor N-terminal CASPase-like domain-containing protein</fullName>
    </recommendedName>
</protein>
<dbReference type="GO" id="GO:0010506">
    <property type="term" value="P:regulation of autophagy"/>
    <property type="evidence" value="ECO:0007669"/>
    <property type="project" value="TreeGrafter"/>
</dbReference>
<keyword evidence="3" id="KW-0677">Repeat</keyword>
<dbReference type="FunFam" id="1.25.10.10:FF:000276">
    <property type="entry name" value="Regulatory-associated protein of mTOR isoform 1"/>
    <property type="match status" value="1"/>
</dbReference>
<gene>
    <name evidence="7" type="ORF">TTEB3V08_LOCUS6211</name>
</gene>
<dbReference type="SMART" id="SM01302">
    <property type="entry name" value="Raptor_N"/>
    <property type="match status" value="1"/>
</dbReference>
<dbReference type="GO" id="GO:0038202">
    <property type="term" value="P:TORC1 signaling"/>
    <property type="evidence" value="ECO:0007669"/>
    <property type="project" value="TreeGrafter"/>
</dbReference>
<dbReference type="PANTHER" id="PTHR12848:SF16">
    <property type="entry name" value="REGULATORY-ASSOCIATED PROTEIN OF MTOR"/>
    <property type="match status" value="1"/>
</dbReference>
<organism evidence="7">
    <name type="scientific">Timema tahoe</name>
    <dbReference type="NCBI Taxonomy" id="61484"/>
    <lineage>
        <taxon>Eukaryota</taxon>
        <taxon>Metazoa</taxon>
        <taxon>Ecdysozoa</taxon>
        <taxon>Arthropoda</taxon>
        <taxon>Hexapoda</taxon>
        <taxon>Insecta</taxon>
        <taxon>Pterygota</taxon>
        <taxon>Neoptera</taxon>
        <taxon>Polyneoptera</taxon>
        <taxon>Phasmatodea</taxon>
        <taxon>Timematodea</taxon>
        <taxon>Timematoidea</taxon>
        <taxon>Timematidae</taxon>
        <taxon>Timema</taxon>
    </lineage>
</organism>
<dbReference type="InterPro" id="IPR001680">
    <property type="entry name" value="WD40_rpt"/>
</dbReference>
<dbReference type="InterPro" id="IPR036322">
    <property type="entry name" value="WD40_repeat_dom_sf"/>
</dbReference>
<dbReference type="InterPro" id="IPR016024">
    <property type="entry name" value="ARM-type_fold"/>
</dbReference>
<dbReference type="SUPFAM" id="SSF50978">
    <property type="entry name" value="WD40 repeat-like"/>
    <property type="match status" value="1"/>
</dbReference>
<evidence type="ECO:0000313" key="7">
    <source>
        <dbReference type="EMBL" id="CAD7458227.1"/>
    </source>
</evidence>
<dbReference type="GO" id="GO:0030674">
    <property type="term" value="F:protein-macromolecule adaptor activity"/>
    <property type="evidence" value="ECO:0007669"/>
    <property type="project" value="TreeGrafter"/>
</dbReference>
<dbReference type="GO" id="GO:0009267">
    <property type="term" value="P:cellular response to starvation"/>
    <property type="evidence" value="ECO:0007669"/>
    <property type="project" value="TreeGrafter"/>
</dbReference>
<feature type="compositionally biased region" description="Basic and acidic residues" evidence="5">
    <location>
        <begin position="859"/>
        <end position="874"/>
    </location>
</feature>
<sequence length="1455" mass="163606">MAAVNDNHSNEEDDCRLDWQLPLSFVKKRHVENIEAANAITQTWRMKERNSKLQNSEVGTVSEMKTVSVALVLCLNVGVDPPDIVKTQPCARLECWIDPLSMSPQKALETIGANLQKQYERWQPRARYKQSLDPTVEEVKKLCTSLRRNAKEERVLFHYNGHGVPKPTSNGEVWVFNRTYTQYIPLSVYDLQTWMGVPSIYVYDCSNAGIIVDSFKQFAEQHEKEYEQVALQNRGPANPPPSFKYCIQLAACAANQILPMNPDLPADIFTSCLTTPIKIALRWFVMQNTSKLVPKISMELIDKIPGQLNDRRTMLGELNWIFTAITDTIAWNTLPRDLFQKLFRQDLLVASLFRNFLLAERIMRSYDCTPVSSPKLPPTYQIKQRNLSNHPMWQAWDLALDLCLAQLPAILDSEDHFVHSPFFEEQLTAFQVWLTLGSELRSPPEQLPIVLQVECVAVSLFGGAKGRVVADKQRIQELDFILYFALKEDNTYQTHQWPYALVLLSQVHRLRALELLGRFLDLGPWAVNLALSVGIFPYVLKLLQSSAKELRPLLVFIWAKILAVDSTCQADLVRDNGHKYFLSVLQDPSIPGEHRTLAAFVLASIVHNYPAGQEVAMQGSLVSICLEQLQDPNPLLRQWLAVCLGRLWMNYDKARWCGVRDIAHEKLYTLLQDPVPEVRAAAVYALGTFISSVTERSEHANNIDHSIAMTLINTVTYDMSPLVRKELVVALQWMVLIFENSFLKVALQEEGSRPTVVNLGDASMSPLMGMRRIASRDRLKMLSPGSLFNTDVAVSPASDVFHSMDKIKRVSSSSSISHSSLPSLSYGSIYMKLWHGLATMDLDPHHGVRHMSRIITSHVRDQVKESSAPKELGETKLSSSLSLPPSPSSRPSFLAGESPPTTGSVSELHRLTSSRSAHLTSRTRKIMPNTISEEADDTCGVKQPLVTTQFVEWSCKYFAQPVMKFLEDNDIESSLYYEREWRNHRAKYPSLLPGLVQWEKRELSIGACKRERQCPSRESIERGVILGVEYSGELVTDGLENMDCGAVEAVERVGGAACAKAKEEQSRISTSKLEHQVFNTRSPQPPSVIRFHPYETHIVVAGRDSFGIWDWLSGSKLNYCNNRASRNSRITSLDFINNHDVSLLLVGSDDGTIRVWSNYVSKQSQELVLVTAWQALSDVQPVTKSPTEEGTEKRDKDTQKGKNTIYEFTKKQTGHLTVTDYTNATGQRAGAGMVSSWDQRSQRLVVSGDVRVIRLWDADTELKIQDIPTGAECCVTSIATDLSESCLTLVGCGDGSVRLFDDRVPPHESRVMTWREHTGWVVDVSLRTESQGTGMAVSGWYVGDVRLYDLRRNSSVSTCQTSQGMTAMSVHSAANTFAWYWLNCRITVLHNGSVNQYISVYNMAGVSLNTIKYHEGFMGPRIGPVSCLQFHPHRVCLAAGSMDNSISIYSVDPKR</sequence>
<feature type="compositionally biased region" description="Low complexity" evidence="5">
    <location>
        <begin position="877"/>
        <end position="894"/>
    </location>
</feature>
<evidence type="ECO:0000256" key="5">
    <source>
        <dbReference type="SAM" id="MobiDB-lite"/>
    </source>
</evidence>
<dbReference type="PRINTS" id="PR01547">
    <property type="entry name" value="YEAST176DUF"/>
</dbReference>
<dbReference type="SUPFAM" id="SSF48371">
    <property type="entry name" value="ARM repeat"/>
    <property type="match status" value="1"/>
</dbReference>
<dbReference type="InterPro" id="IPR004083">
    <property type="entry name" value="Raptor"/>
</dbReference>
<feature type="compositionally biased region" description="Basic and acidic residues" evidence="5">
    <location>
        <begin position="1186"/>
        <end position="1200"/>
    </location>
</feature>
<feature type="region of interest" description="Disordered" evidence="5">
    <location>
        <begin position="859"/>
        <end position="920"/>
    </location>
</feature>
<dbReference type="Pfam" id="PF14538">
    <property type="entry name" value="Raptor_N"/>
    <property type="match status" value="1"/>
</dbReference>
<dbReference type="GO" id="GO:0005737">
    <property type="term" value="C:cytoplasm"/>
    <property type="evidence" value="ECO:0007669"/>
    <property type="project" value="TreeGrafter"/>
</dbReference>
<dbReference type="GO" id="GO:0031931">
    <property type="term" value="C:TORC1 complex"/>
    <property type="evidence" value="ECO:0007669"/>
    <property type="project" value="InterPro"/>
</dbReference>
<keyword evidence="2 4" id="KW-0853">WD repeat</keyword>
<proteinExistence type="inferred from homology"/>
<dbReference type="Gene3D" id="2.130.10.10">
    <property type="entry name" value="YVTN repeat-like/Quinoprotein amine dehydrogenase"/>
    <property type="match status" value="2"/>
</dbReference>
<dbReference type="SMART" id="SM00320">
    <property type="entry name" value="WD40"/>
    <property type="match status" value="5"/>
</dbReference>
<evidence type="ECO:0000259" key="6">
    <source>
        <dbReference type="SMART" id="SM01302"/>
    </source>
</evidence>
<dbReference type="PROSITE" id="PS50082">
    <property type="entry name" value="WD_REPEATS_2"/>
    <property type="match status" value="1"/>
</dbReference>
<evidence type="ECO:0000256" key="1">
    <source>
        <dbReference type="ARBA" id="ARBA00009257"/>
    </source>
</evidence>
<dbReference type="InterPro" id="IPR000357">
    <property type="entry name" value="HEAT"/>
</dbReference>
<evidence type="ECO:0000256" key="4">
    <source>
        <dbReference type="PROSITE-ProRule" id="PRU00221"/>
    </source>
</evidence>
<name>A0A7R9IGZ8_9NEOP</name>
<dbReference type="PANTHER" id="PTHR12848">
    <property type="entry name" value="REGULATORY-ASSOCIATED PROTEIN OF MTOR"/>
    <property type="match status" value="1"/>
</dbReference>
<dbReference type="GO" id="GO:0030307">
    <property type="term" value="P:positive regulation of cell growth"/>
    <property type="evidence" value="ECO:0007669"/>
    <property type="project" value="TreeGrafter"/>
</dbReference>
<reference evidence="7" key="1">
    <citation type="submission" date="2020-11" db="EMBL/GenBank/DDBJ databases">
        <authorList>
            <person name="Tran Van P."/>
        </authorList>
    </citation>
    <scope>NUCLEOTIDE SEQUENCE</scope>
</reference>
<dbReference type="GO" id="GO:0071230">
    <property type="term" value="P:cellular response to amino acid stimulus"/>
    <property type="evidence" value="ECO:0007669"/>
    <property type="project" value="TreeGrafter"/>
</dbReference>
<dbReference type="InterPro" id="IPR015943">
    <property type="entry name" value="WD40/YVTN_repeat-like_dom_sf"/>
</dbReference>
<feature type="domain" description="Raptor N-terminal CASPase-like" evidence="6">
    <location>
        <begin position="63"/>
        <end position="216"/>
    </location>
</feature>
<evidence type="ECO:0000256" key="2">
    <source>
        <dbReference type="ARBA" id="ARBA00022574"/>
    </source>
</evidence>
<dbReference type="Pfam" id="PF00400">
    <property type="entry name" value="WD40"/>
    <property type="match status" value="2"/>
</dbReference>
<accession>A0A7R9IGZ8</accession>
<dbReference type="EMBL" id="OE002135">
    <property type="protein sequence ID" value="CAD7458227.1"/>
    <property type="molecule type" value="Genomic_DNA"/>
</dbReference>
<feature type="compositionally biased region" description="Polar residues" evidence="5">
    <location>
        <begin position="899"/>
        <end position="920"/>
    </location>
</feature>
<dbReference type="Gene3D" id="1.25.10.10">
    <property type="entry name" value="Leucine-rich Repeat Variant"/>
    <property type="match status" value="1"/>
</dbReference>
<comment type="similarity">
    <text evidence="1">Belongs to the WD repeat RAPTOR family.</text>
</comment>
<feature type="repeat" description="WD" evidence="4">
    <location>
        <begin position="1123"/>
        <end position="1157"/>
    </location>
</feature>
<evidence type="ECO:0000256" key="3">
    <source>
        <dbReference type="ARBA" id="ARBA00022737"/>
    </source>
</evidence>
<feature type="region of interest" description="Disordered" evidence="5">
    <location>
        <begin position="1180"/>
        <end position="1203"/>
    </location>
</feature>
<dbReference type="Pfam" id="PF02985">
    <property type="entry name" value="HEAT"/>
    <property type="match status" value="1"/>
</dbReference>